<dbReference type="Proteomes" id="UP000183788">
    <property type="component" value="Unassembled WGS sequence"/>
</dbReference>
<dbReference type="InterPro" id="IPR001969">
    <property type="entry name" value="Aspartic_peptidase_AS"/>
</dbReference>
<dbReference type="Gene3D" id="2.40.70.10">
    <property type="entry name" value="Acid Proteases"/>
    <property type="match status" value="1"/>
</dbReference>
<sequence>MCNVKKLLFYILIALPLLSAAQTPPTTAEPVAILPFRIYSHSLIISASLSSSEDSLHFIFDTGAEATTLSNETAKKLKLETKDDGGLSGSDDIVIRVPTSTINLLYFGKARLPLVKVFLEPLQEFQKSPIHIDGIIGVDMLKMFIIQIDYTKSQILLFRPGKTPMNVPGKRLAMTLNFDTPVIEAVIELPDGRSLGSRYHFITGGDYGMLFNWPFVEKYQLKEILPIVSSDKVGDLYQELTYMNTIIPYLAFGAVRMEKVSASYCKQVNDVGGLTEVAGSIGSYIWAQFRTITINYKQREIYLDK</sequence>
<dbReference type="Pfam" id="PF13975">
    <property type="entry name" value="gag-asp_proteas"/>
    <property type="match status" value="1"/>
</dbReference>
<accession>A0A1K1P2D0</accession>
<dbReference type="PROSITE" id="PS00141">
    <property type="entry name" value="ASP_PROTEASE"/>
    <property type="match status" value="1"/>
</dbReference>
<evidence type="ECO:0000313" key="3">
    <source>
        <dbReference type="Proteomes" id="UP000183788"/>
    </source>
</evidence>
<dbReference type="GO" id="GO:0004190">
    <property type="term" value="F:aspartic-type endopeptidase activity"/>
    <property type="evidence" value="ECO:0007669"/>
    <property type="project" value="InterPro"/>
</dbReference>
<dbReference type="EMBL" id="FPIZ01000004">
    <property type="protein sequence ID" value="SFW41743.1"/>
    <property type="molecule type" value="Genomic_DNA"/>
</dbReference>
<keyword evidence="1" id="KW-0732">Signal</keyword>
<keyword evidence="2" id="KW-0378">Hydrolase</keyword>
<protein>
    <submittedName>
        <fullName evidence="2">Aspartyl protease</fullName>
    </submittedName>
</protein>
<gene>
    <name evidence="2" type="ORF">SAMN05661012_01724</name>
</gene>
<proteinExistence type="predicted"/>
<organism evidence="2 3">
    <name type="scientific">Chitinophaga sancti</name>
    <dbReference type="NCBI Taxonomy" id="1004"/>
    <lineage>
        <taxon>Bacteria</taxon>
        <taxon>Pseudomonadati</taxon>
        <taxon>Bacteroidota</taxon>
        <taxon>Chitinophagia</taxon>
        <taxon>Chitinophagales</taxon>
        <taxon>Chitinophagaceae</taxon>
        <taxon>Chitinophaga</taxon>
    </lineage>
</organism>
<dbReference type="AlphaFoldDB" id="A0A1K1P2D0"/>
<feature type="chain" id="PRO_5012973036" evidence="1">
    <location>
        <begin position="22"/>
        <end position="305"/>
    </location>
</feature>
<dbReference type="GO" id="GO:0006508">
    <property type="term" value="P:proteolysis"/>
    <property type="evidence" value="ECO:0007669"/>
    <property type="project" value="UniProtKB-KW"/>
</dbReference>
<name>A0A1K1P2D0_9BACT</name>
<dbReference type="SUPFAM" id="SSF50630">
    <property type="entry name" value="Acid proteases"/>
    <property type="match status" value="1"/>
</dbReference>
<feature type="signal peptide" evidence="1">
    <location>
        <begin position="1"/>
        <end position="21"/>
    </location>
</feature>
<evidence type="ECO:0000313" key="2">
    <source>
        <dbReference type="EMBL" id="SFW41743.1"/>
    </source>
</evidence>
<dbReference type="STRING" id="1004.SAMN05661012_01724"/>
<reference evidence="2 3" key="1">
    <citation type="submission" date="2016-11" db="EMBL/GenBank/DDBJ databases">
        <authorList>
            <person name="Jaros S."/>
            <person name="Januszkiewicz K."/>
            <person name="Wedrychowicz H."/>
        </authorList>
    </citation>
    <scope>NUCLEOTIDE SEQUENCE [LARGE SCALE GENOMIC DNA]</scope>
    <source>
        <strain evidence="2 3">DSM 784</strain>
    </source>
</reference>
<keyword evidence="2" id="KW-0645">Protease</keyword>
<evidence type="ECO:0000256" key="1">
    <source>
        <dbReference type="SAM" id="SignalP"/>
    </source>
</evidence>
<dbReference type="InterPro" id="IPR021109">
    <property type="entry name" value="Peptidase_aspartic_dom_sf"/>
</dbReference>
<dbReference type="OrthoDB" id="3521766at2"/>